<dbReference type="EMBL" id="QGDO01000003">
    <property type="protein sequence ID" value="PWJ41802.1"/>
    <property type="molecule type" value="Genomic_DNA"/>
</dbReference>
<keyword evidence="9" id="KW-1185">Reference proteome</keyword>
<evidence type="ECO:0000256" key="1">
    <source>
        <dbReference type="ARBA" id="ARBA00004442"/>
    </source>
</evidence>
<keyword evidence="3" id="KW-0732">Signal</keyword>
<dbReference type="Pfam" id="PF14322">
    <property type="entry name" value="SusD-like_3"/>
    <property type="match status" value="1"/>
</dbReference>
<dbReference type="Gene3D" id="1.25.40.390">
    <property type="match status" value="1"/>
</dbReference>
<proteinExistence type="inferred from homology"/>
<dbReference type="Pfam" id="PF07980">
    <property type="entry name" value="SusD_RagB"/>
    <property type="match status" value="1"/>
</dbReference>
<evidence type="ECO:0000256" key="5">
    <source>
        <dbReference type="ARBA" id="ARBA00023237"/>
    </source>
</evidence>
<dbReference type="InterPro" id="IPR033985">
    <property type="entry name" value="SusD-like_N"/>
</dbReference>
<dbReference type="InterPro" id="IPR011990">
    <property type="entry name" value="TPR-like_helical_dom_sf"/>
</dbReference>
<dbReference type="PROSITE" id="PS51257">
    <property type="entry name" value="PROKAR_LIPOPROTEIN"/>
    <property type="match status" value="1"/>
</dbReference>
<keyword evidence="4" id="KW-0472">Membrane</keyword>
<keyword evidence="5" id="KW-0998">Cell outer membrane</keyword>
<dbReference type="RefSeq" id="WP_109618142.1">
    <property type="nucleotide sequence ID" value="NZ_QGDO01000003.1"/>
</dbReference>
<comment type="caution">
    <text evidence="8">The sequence shown here is derived from an EMBL/GenBank/DDBJ whole genome shotgun (WGS) entry which is preliminary data.</text>
</comment>
<protein>
    <submittedName>
        <fullName evidence="8">Putative outer membrane starch-binding protein</fullName>
    </submittedName>
</protein>
<name>A0A315Z936_SEDFL</name>
<organism evidence="8 9">
    <name type="scientific">Sediminitomix flava</name>
    <dbReference type="NCBI Taxonomy" id="379075"/>
    <lineage>
        <taxon>Bacteria</taxon>
        <taxon>Pseudomonadati</taxon>
        <taxon>Bacteroidota</taxon>
        <taxon>Cytophagia</taxon>
        <taxon>Cytophagales</taxon>
        <taxon>Flammeovirgaceae</taxon>
        <taxon>Sediminitomix</taxon>
    </lineage>
</organism>
<comment type="subcellular location">
    <subcellularLocation>
        <location evidence="1">Cell outer membrane</location>
    </subcellularLocation>
</comment>
<gene>
    <name evidence="8" type="ORF">BC781_10352</name>
</gene>
<accession>A0A315Z936</accession>
<evidence type="ECO:0000256" key="3">
    <source>
        <dbReference type="ARBA" id="ARBA00022729"/>
    </source>
</evidence>
<dbReference type="AlphaFoldDB" id="A0A315Z936"/>
<evidence type="ECO:0000256" key="4">
    <source>
        <dbReference type="ARBA" id="ARBA00023136"/>
    </source>
</evidence>
<dbReference type="Proteomes" id="UP000245535">
    <property type="component" value="Unassembled WGS sequence"/>
</dbReference>
<evidence type="ECO:0000259" key="7">
    <source>
        <dbReference type="Pfam" id="PF14322"/>
    </source>
</evidence>
<dbReference type="GO" id="GO:0009279">
    <property type="term" value="C:cell outer membrane"/>
    <property type="evidence" value="ECO:0007669"/>
    <property type="project" value="UniProtKB-SubCell"/>
</dbReference>
<comment type="similarity">
    <text evidence="2">Belongs to the SusD family.</text>
</comment>
<sequence length="562" mass="63169">MKNFKHIALSIFASGTLFLGSCDHNEFLTEVNPNAITESTFWKTEADAFSALTTVYGALQFQYVSGGGLTYEIAKSDLGGTNSWTRHFAYVALTVADNQTPVFNKWSENYVGIFRANQVIDNVPTMDALSEETKTEILAEARFLRAFFYFDLAHSFGQAIIRTTSDDETHKGLSSIAEINEQVIIPDLEYAMAHLPQTRPDAELGRVTWGAATTLLGKTYLYDKEWASAAENFKKVIDSGLYSLTSNFGDNFRHDMPYNSEAIMEVPYDGSINPGSGNPHYIDDDPNAAGGESTSLARWYGPYSLGGWQVVMPTYWIHELMTADEVAGGGQSSRYLATLAGRDLEGLYYGESGSELKSDVPRRWNFGESSYVKKYTNWYHLGEENNEWRSSINYKHMRLADVYLMYAEAVLEGEQNVETAIDYIDMVRERAGVITLQEYMDTNGTIPQLHVSQDLYGTRPEVVANVDNIRTHLRMVERPTELAFENVRWRDLVRWGVVGEVLTSHHNDEVARTAIGADPSRAPLFIEQRIRPDFVSNHSNYSAEDDDYFPIPAAEVQANDAL</sequence>
<dbReference type="OrthoDB" id="9792139at2"/>
<evidence type="ECO:0000259" key="6">
    <source>
        <dbReference type="Pfam" id="PF07980"/>
    </source>
</evidence>
<feature type="domain" description="RagB/SusD" evidence="6">
    <location>
        <begin position="351"/>
        <end position="562"/>
    </location>
</feature>
<feature type="domain" description="SusD-like N-terminal" evidence="7">
    <location>
        <begin position="72"/>
        <end position="221"/>
    </location>
</feature>
<evidence type="ECO:0000313" key="8">
    <source>
        <dbReference type="EMBL" id="PWJ41802.1"/>
    </source>
</evidence>
<dbReference type="SUPFAM" id="SSF48452">
    <property type="entry name" value="TPR-like"/>
    <property type="match status" value="1"/>
</dbReference>
<dbReference type="InterPro" id="IPR012944">
    <property type="entry name" value="SusD_RagB_dom"/>
</dbReference>
<evidence type="ECO:0000313" key="9">
    <source>
        <dbReference type="Proteomes" id="UP000245535"/>
    </source>
</evidence>
<evidence type="ECO:0000256" key="2">
    <source>
        <dbReference type="ARBA" id="ARBA00006275"/>
    </source>
</evidence>
<reference evidence="8 9" key="1">
    <citation type="submission" date="2018-03" db="EMBL/GenBank/DDBJ databases">
        <title>Genomic Encyclopedia of Archaeal and Bacterial Type Strains, Phase II (KMG-II): from individual species to whole genera.</title>
        <authorList>
            <person name="Goeker M."/>
        </authorList>
    </citation>
    <scope>NUCLEOTIDE SEQUENCE [LARGE SCALE GENOMIC DNA]</scope>
    <source>
        <strain evidence="8 9">DSM 28229</strain>
    </source>
</reference>